<feature type="transmembrane region" description="Helical" evidence="4">
    <location>
        <begin position="235"/>
        <end position="256"/>
    </location>
</feature>
<dbReference type="InterPro" id="IPR050504">
    <property type="entry name" value="IgSF_BTN/MOG"/>
</dbReference>
<dbReference type="FunFam" id="2.60.40.10:FF:000438">
    <property type="entry name" value="CD276 antigen"/>
    <property type="match status" value="1"/>
</dbReference>
<evidence type="ECO:0000256" key="3">
    <source>
        <dbReference type="ARBA" id="ARBA00023319"/>
    </source>
</evidence>
<dbReference type="Ensembl" id="ENSAMXT00000043490.1">
    <property type="protein sequence ID" value="ENSAMXP00000050910.1"/>
    <property type="gene ID" value="ENSAMXG00000031805.1"/>
</dbReference>
<dbReference type="InterPro" id="IPR013106">
    <property type="entry name" value="Ig_V-set"/>
</dbReference>
<dbReference type="InterPro" id="IPR003599">
    <property type="entry name" value="Ig_sub"/>
</dbReference>
<keyword evidence="8" id="KW-1185">Reference proteome</keyword>
<dbReference type="InterPro" id="IPR053896">
    <property type="entry name" value="BTN3A2-like_Ig-C"/>
</dbReference>
<keyword evidence="3" id="KW-0393">Immunoglobulin domain</keyword>
<keyword evidence="2 4" id="KW-0472">Membrane</keyword>
<dbReference type="Gene3D" id="2.60.40.10">
    <property type="entry name" value="Immunoglobulins"/>
    <property type="match status" value="2"/>
</dbReference>
<evidence type="ECO:0000256" key="1">
    <source>
        <dbReference type="ARBA" id="ARBA00004370"/>
    </source>
</evidence>
<feature type="chain" id="PRO_5017279148" evidence="5">
    <location>
        <begin position="17"/>
        <end position="291"/>
    </location>
</feature>
<protein>
    <submittedName>
        <fullName evidence="7">CD276 antigen-like</fullName>
    </submittedName>
</protein>
<evidence type="ECO:0000313" key="7">
    <source>
        <dbReference type="Ensembl" id="ENSAMXP00000050910.1"/>
    </source>
</evidence>
<sequence>MLWLITVLCAVESCAAFKVIAPAGRLVAVRGQPIILGCEFTPDSYPDLSSLVVTWQRKEDARVVHSFYYNQDQLDRQSEDYWNRTALFITELKKGNASLRIEEVGPKDVGQYLCMVSNTKGTDKAQVRLEYGAFYTEPRLSISFTCSNVTVWYEAEGFPKPEVSWSDDQGQNLSHNTELTERLNETKGLYYLKSSYVAQSPKLNVTFTLKNPLLNQHMQRPVNLTYGDAGCGGPIIVIVLTVVCVLLLFIVIFLLVKLHKKKTGLFAANGYQVAYRLQDSQTETQENGGPS</sequence>
<dbReference type="Pfam" id="PF07686">
    <property type="entry name" value="V-set"/>
    <property type="match status" value="1"/>
</dbReference>
<evidence type="ECO:0000256" key="2">
    <source>
        <dbReference type="ARBA" id="ARBA00023136"/>
    </source>
</evidence>
<dbReference type="AlphaFoldDB" id="A0A3B1K9Z3"/>
<evidence type="ECO:0000259" key="6">
    <source>
        <dbReference type="PROSITE" id="PS50835"/>
    </source>
</evidence>
<dbReference type="GO" id="GO:0009897">
    <property type="term" value="C:external side of plasma membrane"/>
    <property type="evidence" value="ECO:0007669"/>
    <property type="project" value="TreeGrafter"/>
</dbReference>
<dbReference type="InterPro" id="IPR036179">
    <property type="entry name" value="Ig-like_dom_sf"/>
</dbReference>
<organism evidence="7 8">
    <name type="scientific">Astyanax mexicanus</name>
    <name type="common">Blind cave fish</name>
    <name type="synonym">Astyanax fasciatus mexicanus</name>
    <dbReference type="NCBI Taxonomy" id="7994"/>
    <lineage>
        <taxon>Eukaryota</taxon>
        <taxon>Metazoa</taxon>
        <taxon>Chordata</taxon>
        <taxon>Craniata</taxon>
        <taxon>Vertebrata</taxon>
        <taxon>Euteleostomi</taxon>
        <taxon>Actinopterygii</taxon>
        <taxon>Neopterygii</taxon>
        <taxon>Teleostei</taxon>
        <taxon>Ostariophysi</taxon>
        <taxon>Characiformes</taxon>
        <taxon>Characoidei</taxon>
        <taxon>Acestrorhamphidae</taxon>
        <taxon>Acestrorhamphinae</taxon>
        <taxon>Astyanax</taxon>
    </lineage>
</organism>
<dbReference type="GO" id="GO:0050852">
    <property type="term" value="P:T cell receptor signaling pathway"/>
    <property type="evidence" value="ECO:0007669"/>
    <property type="project" value="TreeGrafter"/>
</dbReference>
<reference evidence="8" key="2">
    <citation type="journal article" date="2014" name="Nat. Commun.">
        <title>The cavefish genome reveals candidate genes for eye loss.</title>
        <authorList>
            <person name="McGaugh S.E."/>
            <person name="Gross J.B."/>
            <person name="Aken B."/>
            <person name="Blin M."/>
            <person name="Borowsky R."/>
            <person name="Chalopin D."/>
            <person name="Hinaux H."/>
            <person name="Jeffery W.R."/>
            <person name="Keene A."/>
            <person name="Ma L."/>
            <person name="Minx P."/>
            <person name="Murphy D."/>
            <person name="O'Quin K.E."/>
            <person name="Retaux S."/>
            <person name="Rohner N."/>
            <person name="Searle S.M."/>
            <person name="Stahl B.A."/>
            <person name="Tabin C."/>
            <person name="Volff J.N."/>
            <person name="Yoshizawa M."/>
            <person name="Warren W.C."/>
        </authorList>
    </citation>
    <scope>NUCLEOTIDE SEQUENCE [LARGE SCALE GENOMIC DNA]</scope>
    <source>
        <strain evidence="8">female</strain>
    </source>
</reference>
<reference evidence="7" key="4">
    <citation type="submission" date="2025-09" db="UniProtKB">
        <authorList>
            <consortium name="Ensembl"/>
        </authorList>
    </citation>
    <scope>IDENTIFICATION</scope>
</reference>
<dbReference type="SMART" id="SM00409">
    <property type="entry name" value="IG"/>
    <property type="match status" value="1"/>
</dbReference>
<accession>A0A3B1K9Z3</accession>
<name>A0A3B1K9Z3_ASTMX</name>
<dbReference type="SUPFAM" id="SSF48726">
    <property type="entry name" value="Immunoglobulin"/>
    <property type="match status" value="1"/>
</dbReference>
<dbReference type="GO" id="GO:0001817">
    <property type="term" value="P:regulation of cytokine production"/>
    <property type="evidence" value="ECO:0007669"/>
    <property type="project" value="TreeGrafter"/>
</dbReference>
<dbReference type="FunCoup" id="A0A3B1K9Z3">
    <property type="interactions" value="80"/>
</dbReference>
<evidence type="ECO:0000256" key="5">
    <source>
        <dbReference type="SAM" id="SignalP"/>
    </source>
</evidence>
<feature type="signal peptide" evidence="5">
    <location>
        <begin position="1"/>
        <end position="16"/>
    </location>
</feature>
<dbReference type="Proteomes" id="UP000018467">
    <property type="component" value="Unassembled WGS sequence"/>
</dbReference>
<feature type="domain" description="Ig-like" evidence="6">
    <location>
        <begin position="31"/>
        <end position="130"/>
    </location>
</feature>
<dbReference type="Bgee" id="ENSAMXG00000031805">
    <property type="expression patterns" value="Expressed in zone of skin and 11 other cell types or tissues"/>
</dbReference>
<dbReference type="PANTHER" id="PTHR24100">
    <property type="entry name" value="BUTYROPHILIN"/>
    <property type="match status" value="1"/>
</dbReference>
<dbReference type="InterPro" id="IPR007110">
    <property type="entry name" value="Ig-like_dom"/>
</dbReference>
<proteinExistence type="predicted"/>
<reference evidence="7" key="3">
    <citation type="submission" date="2025-08" db="UniProtKB">
        <authorList>
            <consortium name="Ensembl"/>
        </authorList>
    </citation>
    <scope>IDENTIFICATION</scope>
</reference>
<dbReference type="InterPro" id="IPR013783">
    <property type="entry name" value="Ig-like_fold"/>
</dbReference>
<comment type="subcellular location">
    <subcellularLocation>
        <location evidence="1">Membrane</location>
    </subcellularLocation>
</comment>
<keyword evidence="4" id="KW-1133">Transmembrane helix</keyword>
<evidence type="ECO:0000313" key="8">
    <source>
        <dbReference type="Proteomes" id="UP000018467"/>
    </source>
</evidence>
<keyword evidence="5" id="KW-0732">Signal</keyword>
<keyword evidence="4" id="KW-0812">Transmembrane</keyword>
<dbReference type="GO" id="GO:0005102">
    <property type="term" value="F:signaling receptor binding"/>
    <property type="evidence" value="ECO:0007669"/>
    <property type="project" value="TreeGrafter"/>
</dbReference>
<dbReference type="PANTHER" id="PTHR24100:SF145">
    <property type="entry name" value="CD276 ANTIGEN"/>
    <property type="match status" value="1"/>
</dbReference>
<dbReference type="InParanoid" id="A0A3B1K9Z3"/>
<dbReference type="PROSITE" id="PS50835">
    <property type="entry name" value="IG_LIKE"/>
    <property type="match status" value="1"/>
</dbReference>
<dbReference type="GeneTree" id="ENSGT00940000154641"/>
<dbReference type="Pfam" id="PF22705">
    <property type="entry name" value="C2-set_3"/>
    <property type="match status" value="1"/>
</dbReference>
<reference evidence="8" key="1">
    <citation type="submission" date="2013-03" db="EMBL/GenBank/DDBJ databases">
        <authorList>
            <person name="Jeffery W."/>
            <person name="Warren W."/>
            <person name="Wilson R.K."/>
        </authorList>
    </citation>
    <scope>NUCLEOTIDE SEQUENCE</scope>
    <source>
        <strain evidence="8">female</strain>
    </source>
</reference>
<evidence type="ECO:0000256" key="4">
    <source>
        <dbReference type="SAM" id="Phobius"/>
    </source>
</evidence>